<feature type="compositionally biased region" description="Polar residues" evidence="1">
    <location>
        <begin position="95"/>
        <end position="107"/>
    </location>
</feature>
<evidence type="ECO:0000313" key="3">
    <source>
        <dbReference type="EMBL" id="CAE0418851.1"/>
    </source>
</evidence>
<keyword evidence="2" id="KW-0732">Signal</keyword>
<dbReference type="EMBL" id="HBIM01021009">
    <property type="protein sequence ID" value="CAE0418851.1"/>
    <property type="molecule type" value="Transcribed_RNA"/>
</dbReference>
<feature type="compositionally biased region" description="Low complexity" evidence="1">
    <location>
        <begin position="108"/>
        <end position="117"/>
    </location>
</feature>
<evidence type="ECO:0000256" key="1">
    <source>
        <dbReference type="SAM" id="MobiDB-lite"/>
    </source>
</evidence>
<name>A0A7S3PCL8_9STRA</name>
<gene>
    <name evidence="3" type="ORF">ACOF00016_LOCUS15718</name>
</gene>
<organism evidence="3">
    <name type="scientific">Amphora coffeiformis</name>
    <dbReference type="NCBI Taxonomy" id="265554"/>
    <lineage>
        <taxon>Eukaryota</taxon>
        <taxon>Sar</taxon>
        <taxon>Stramenopiles</taxon>
        <taxon>Ochrophyta</taxon>
        <taxon>Bacillariophyta</taxon>
        <taxon>Bacillariophyceae</taxon>
        <taxon>Bacillariophycidae</taxon>
        <taxon>Thalassiophysales</taxon>
        <taxon>Catenulaceae</taxon>
        <taxon>Amphora</taxon>
    </lineage>
</organism>
<proteinExistence type="predicted"/>
<feature type="region of interest" description="Disordered" evidence="1">
    <location>
        <begin position="189"/>
        <end position="222"/>
    </location>
</feature>
<reference evidence="3" key="1">
    <citation type="submission" date="2021-01" db="EMBL/GenBank/DDBJ databases">
        <authorList>
            <person name="Corre E."/>
            <person name="Pelletier E."/>
            <person name="Niang G."/>
            <person name="Scheremetjew M."/>
            <person name="Finn R."/>
            <person name="Kale V."/>
            <person name="Holt S."/>
            <person name="Cochrane G."/>
            <person name="Meng A."/>
            <person name="Brown T."/>
            <person name="Cohen L."/>
        </authorList>
    </citation>
    <scope>NUCLEOTIDE SEQUENCE</scope>
    <source>
        <strain evidence="3">CCMP127</strain>
    </source>
</reference>
<feature type="compositionally biased region" description="Polar residues" evidence="1">
    <location>
        <begin position="209"/>
        <end position="220"/>
    </location>
</feature>
<protein>
    <submittedName>
        <fullName evidence="3">Uncharacterized protein</fullName>
    </submittedName>
</protein>
<feature type="chain" id="PRO_5030993120" evidence="2">
    <location>
        <begin position="31"/>
        <end position="479"/>
    </location>
</feature>
<feature type="signal peptide" evidence="2">
    <location>
        <begin position="1"/>
        <end position="30"/>
    </location>
</feature>
<feature type="region of interest" description="Disordered" evidence="1">
    <location>
        <begin position="89"/>
        <end position="117"/>
    </location>
</feature>
<feature type="compositionally biased region" description="Low complexity" evidence="1">
    <location>
        <begin position="334"/>
        <end position="349"/>
    </location>
</feature>
<feature type="region of interest" description="Disordered" evidence="1">
    <location>
        <begin position="325"/>
        <end position="357"/>
    </location>
</feature>
<dbReference type="AlphaFoldDB" id="A0A7S3PCL8"/>
<evidence type="ECO:0000256" key="2">
    <source>
        <dbReference type="SAM" id="SignalP"/>
    </source>
</evidence>
<accession>A0A7S3PCL8</accession>
<sequence length="479" mass="51747">MTMRQMTSPLAWTATVVLLVLGGSAPHVQAFVPGHHNDNYNNQITSTISHRRTTTAVSAQPKRFNFVADGFSMQDQMQVLSARLAAKTTTTTSSGAVQEQWSPISSQADTAPPATVAPPVNIKTLDVVTEATTTTTSTETDIEMERAKLQAAVEHAKQALREFEERHGTKQNTVAVKGLEKAVPETPVMKKSNGRSIDPVVANKPPPVSETTTAGPSDVTSPFLPLVSGSVTEQRNTQVLRASKDGKSRWGESEVKRIMEGPVSQPVTGSDEVESLAETIPSNAKAQFLPLVSGSLVQQRNTQVLRAAKAGKSRWGQSEVKRIMEGPVSEEPAKTTAKSSGTAATSPSGQPSFTPLDPEALKTVSLFEQRNKQIIDAASAGKSRWGSWEIEKAKEQIALKEALAVGQSTNWGATITKETEEKDTIQESLESEVMKNMSLFERRNKQIINAAAAGKSRWGDLEVEKVKDQVALREALELL</sequence>